<organism evidence="1 2">
    <name type="scientific">Lentilactobacillus terminaliae</name>
    <dbReference type="NCBI Taxonomy" id="3003483"/>
    <lineage>
        <taxon>Bacteria</taxon>
        <taxon>Bacillati</taxon>
        <taxon>Bacillota</taxon>
        <taxon>Bacilli</taxon>
        <taxon>Lactobacillales</taxon>
        <taxon>Lactobacillaceae</taxon>
        <taxon>Lentilactobacillus</taxon>
    </lineage>
</organism>
<dbReference type="Proteomes" id="UP001149860">
    <property type="component" value="Chromosome"/>
</dbReference>
<proteinExistence type="predicted"/>
<reference evidence="1" key="1">
    <citation type="submission" date="2024-08" db="EMBL/GenBank/DDBJ databases">
        <title>Lentilactobacillus sp. nov., isolated from tree bark.</title>
        <authorList>
            <person name="Phuengjayaem S."/>
            <person name="Tanasupawat S."/>
        </authorList>
    </citation>
    <scope>NUCLEOTIDE SEQUENCE</scope>
    <source>
        <strain evidence="1">SPB1-3</strain>
    </source>
</reference>
<evidence type="ECO:0000313" key="1">
    <source>
        <dbReference type="EMBL" id="XFD39218.1"/>
    </source>
</evidence>
<sequence length="133" mass="14787">MAKKEPDWITLVVKNILSMANKSIQVAYIGKITKLTPPTASIQPLAVISGKKQNIVPKARFITLPLEYTDDRGDKSQNAHLNYKDGDNVLVVVLDKDDMYFTNKGTFKVDSDRMHASDFSIVVGKVADADDFK</sequence>
<dbReference type="EMBL" id="CP168151">
    <property type="protein sequence ID" value="XFD39218.1"/>
    <property type="molecule type" value="Genomic_DNA"/>
</dbReference>
<evidence type="ECO:0000313" key="2">
    <source>
        <dbReference type="Proteomes" id="UP001149860"/>
    </source>
</evidence>
<name>A0ACD5DCU9_9LACO</name>
<protein>
    <submittedName>
        <fullName evidence="1">Uncharacterized protein</fullName>
    </submittedName>
</protein>
<keyword evidence="2" id="KW-1185">Reference proteome</keyword>
<accession>A0ACD5DCU9</accession>
<gene>
    <name evidence="1" type="ORF">O0236_007210</name>
</gene>